<dbReference type="PANTHER" id="PTHR36435">
    <property type="entry name" value="SLR1288 PROTEIN"/>
    <property type="match status" value="1"/>
</dbReference>
<keyword evidence="1" id="KW-0812">Transmembrane</keyword>
<feature type="domain" description="CAAX prenyl protease 2/Lysostaphin resistance protein A-like" evidence="3">
    <location>
        <begin position="508"/>
        <end position="595"/>
    </location>
</feature>
<dbReference type="PANTHER" id="PTHR36435:SF1">
    <property type="entry name" value="CAAX AMINO TERMINAL PROTEASE FAMILY PROTEIN"/>
    <property type="match status" value="1"/>
</dbReference>
<feature type="chain" id="PRO_5047127998" description="CAAX prenyl protease 2/Lysostaphin resistance protein A-like domain-containing protein" evidence="2">
    <location>
        <begin position="20"/>
        <end position="604"/>
    </location>
</feature>
<comment type="caution">
    <text evidence="4">The sequence shown here is derived from an EMBL/GenBank/DDBJ whole genome shotgun (WGS) entry which is preliminary data.</text>
</comment>
<feature type="transmembrane region" description="Helical" evidence="1">
    <location>
        <begin position="561"/>
        <end position="576"/>
    </location>
</feature>
<protein>
    <recommendedName>
        <fullName evidence="3">CAAX prenyl protease 2/Lysostaphin resistance protein A-like domain-containing protein</fullName>
    </recommendedName>
</protein>
<reference evidence="5" key="1">
    <citation type="journal article" date="2019" name="Int. J. Syst. Evol. Microbiol.">
        <title>The Global Catalogue of Microorganisms (GCM) 10K type strain sequencing project: providing services to taxonomists for standard genome sequencing and annotation.</title>
        <authorList>
            <consortium name="The Broad Institute Genomics Platform"/>
            <consortium name="The Broad Institute Genome Sequencing Center for Infectious Disease"/>
            <person name="Wu L."/>
            <person name="Ma J."/>
        </authorList>
    </citation>
    <scope>NUCLEOTIDE SEQUENCE [LARGE SCALE GENOMIC DNA]</scope>
    <source>
        <strain evidence="5">CGMCC 1.15439</strain>
    </source>
</reference>
<organism evidence="4 5">
    <name type="scientific">Dyella nitratireducens</name>
    <dbReference type="NCBI Taxonomy" id="1849580"/>
    <lineage>
        <taxon>Bacteria</taxon>
        <taxon>Pseudomonadati</taxon>
        <taxon>Pseudomonadota</taxon>
        <taxon>Gammaproteobacteria</taxon>
        <taxon>Lysobacterales</taxon>
        <taxon>Rhodanobacteraceae</taxon>
        <taxon>Dyella</taxon>
    </lineage>
</organism>
<evidence type="ECO:0000313" key="4">
    <source>
        <dbReference type="EMBL" id="GGA38706.1"/>
    </source>
</evidence>
<keyword evidence="5" id="KW-1185">Reference proteome</keyword>
<dbReference type="RefSeq" id="WP_188795080.1">
    <property type="nucleotide sequence ID" value="NZ_BSNP01000001.1"/>
</dbReference>
<feature type="transmembrane region" description="Helical" evidence="1">
    <location>
        <begin position="583"/>
        <end position="602"/>
    </location>
</feature>
<evidence type="ECO:0000256" key="2">
    <source>
        <dbReference type="SAM" id="SignalP"/>
    </source>
</evidence>
<evidence type="ECO:0000256" key="1">
    <source>
        <dbReference type="SAM" id="Phobius"/>
    </source>
</evidence>
<sequence>MRVFVWIICMICLCAPAMAQTPIPPDVLRTSEQAAALVSAGQQEAYHNVMAAYAREEKARPNDAGLVLARCHFIQTFTYSEEIDWTDAAQDDFQACKKDLQARFPDDAEANLFIAEQMGGKEAIAFARTLLPASAHWTLQQRAKLHGILARGYTVTKQTDFAGQEALASVQMDPASDQLVTALRYLASVGRTGEAEALLTKTPVDASIWKEWSRVSFAADSLSPSAALAELERATKKGEFTNWWVAARIYLRAGKTAEAAKALTHVGGCTCSETIQQYQTRLDVAVATSDGKAASTALQAWLTKTGMSMPLLFAYGSLLRHDPAQLFSPALVHLALGMLVLMLVLMYAPSLIAFPTYYRGIVRARLNKPTAPLFSGIGLRRMWIGLAIFLVASTVVPFLGGGSPLQSWMTSKVLSSDEQAAIVAIQLATLLVGGALMAPIARHLSRRDWLGDRGMITALVVVALWALVKAWGVWAAWHSGHLSAAVRSSLHDRMIATLALAFVHMGGPAFALLVIAVAVPVYEELIFRGCVLGGLTRHISFGWANVCQALLFAVLHNDTPHFVFYFLLGLLGGWLARRTRGLAAPIALHAANNAIACAAILLGG</sequence>
<dbReference type="InterPro" id="IPR003675">
    <property type="entry name" value="Rce1/LyrA-like_dom"/>
</dbReference>
<keyword evidence="1" id="KW-1133">Transmembrane helix</keyword>
<keyword evidence="1" id="KW-0472">Membrane</keyword>
<name>A0ABQ1G8E3_9GAMM</name>
<evidence type="ECO:0000259" key="3">
    <source>
        <dbReference type="Pfam" id="PF02517"/>
    </source>
</evidence>
<dbReference type="InterPro" id="IPR052710">
    <property type="entry name" value="CAAX_protease"/>
</dbReference>
<accession>A0ABQ1G8E3</accession>
<keyword evidence="2" id="KW-0732">Signal</keyword>
<proteinExistence type="predicted"/>
<feature type="transmembrane region" description="Helical" evidence="1">
    <location>
        <begin position="379"/>
        <end position="400"/>
    </location>
</feature>
<evidence type="ECO:0000313" key="5">
    <source>
        <dbReference type="Proteomes" id="UP000620046"/>
    </source>
</evidence>
<feature type="signal peptide" evidence="2">
    <location>
        <begin position="1"/>
        <end position="19"/>
    </location>
</feature>
<dbReference type="Proteomes" id="UP000620046">
    <property type="component" value="Unassembled WGS sequence"/>
</dbReference>
<gene>
    <name evidence="4" type="ORF">GCM10010981_29960</name>
</gene>
<dbReference type="Pfam" id="PF02517">
    <property type="entry name" value="Rce1-like"/>
    <property type="match status" value="1"/>
</dbReference>
<feature type="transmembrane region" description="Helical" evidence="1">
    <location>
        <begin position="420"/>
        <end position="441"/>
    </location>
</feature>
<dbReference type="EMBL" id="BMJA01000002">
    <property type="protein sequence ID" value="GGA38706.1"/>
    <property type="molecule type" value="Genomic_DNA"/>
</dbReference>
<feature type="transmembrane region" description="Helical" evidence="1">
    <location>
        <begin position="330"/>
        <end position="358"/>
    </location>
</feature>
<feature type="transmembrane region" description="Helical" evidence="1">
    <location>
        <begin position="453"/>
        <end position="474"/>
    </location>
</feature>
<feature type="transmembrane region" description="Helical" evidence="1">
    <location>
        <begin position="494"/>
        <end position="522"/>
    </location>
</feature>